<reference evidence="2 3" key="1">
    <citation type="submission" date="2023-07" db="EMBL/GenBank/DDBJ databases">
        <title>Sorghum-associated microbial communities from plants grown in Nebraska, USA.</title>
        <authorList>
            <person name="Schachtman D."/>
        </authorList>
    </citation>
    <scope>NUCLEOTIDE SEQUENCE [LARGE SCALE GENOMIC DNA]</scope>
    <source>
        <strain evidence="2 3">BE190</strain>
    </source>
</reference>
<comment type="caution">
    <text evidence="2">The sequence shown here is derived from an EMBL/GenBank/DDBJ whole genome shotgun (WGS) entry which is preliminary data.</text>
</comment>
<organism evidence="2 3">
    <name type="scientific">Cellvibrio fibrivorans</name>
    <dbReference type="NCBI Taxonomy" id="126350"/>
    <lineage>
        <taxon>Bacteria</taxon>
        <taxon>Pseudomonadati</taxon>
        <taxon>Pseudomonadota</taxon>
        <taxon>Gammaproteobacteria</taxon>
        <taxon>Cellvibrionales</taxon>
        <taxon>Cellvibrionaceae</taxon>
        <taxon>Cellvibrio</taxon>
    </lineage>
</organism>
<keyword evidence="1" id="KW-0732">Signal</keyword>
<protein>
    <submittedName>
        <fullName evidence="2">DNA-binding beta-propeller fold protein YncE</fullName>
    </submittedName>
</protein>
<dbReference type="RefSeq" id="WP_310075094.1">
    <property type="nucleotide sequence ID" value="NZ_JAVDVX010000007.1"/>
</dbReference>
<evidence type="ECO:0000313" key="3">
    <source>
        <dbReference type="Proteomes" id="UP001253595"/>
    </source>
</evidence>
<proteinExistence type="predicted"/>
<evidence type="ECO:0000256" key="1">
    <source>
        <dbReference type="SAM" id="SignalP"/>
    </source>
</evidence>
<dbReference type="GO" id="GO:0003677">
    <property type="term" value="F:DNA binding"/>
    <property type="evidence" value="ECO:0007669"/>
    <property type="project" value="UniProtKB-KW"/>
</dbReference>
<dbReference type="SUPFAM" id="SSF63829">
    <property type="entry name" value="Calcium-dependent phosphotriesterase"/>
    <property type="match status" value="1"/>
</dbReference>
<feature type="signal peptide" evidence="1">
    <location>
        <begin position="1"/>
        <end position="23"/>
    </location>
</feature>
<name>A0ABU1V2D4_9GAMM</name>
<keyword evidence="2" id="KW-0238">DNA-binding</keyword>
<dbReference type="Proteomes" id="UP001253595">
    <property type="component" value="Unassembled WGS sequence"/>
</dbReference>
<dbReference type="EMBL" id="JAVDVX010000007">
    <property type="protein sequence ID" value="MDR7091617.1"/>
    <property type="molecule type" value="Genomic_DNA"/>
</dbReference>
<dbReference type="Gene3D" id="2.120.10.30">
    <property type="entry name" value="TolB, C-terminal domain"/>
    <property type="match status" value="1"/>
</dbReference>
<sequence length="279" mass="30425">MNRLFAFPSLLLLLIPLALPALAQHKLEQAWLTPNLPTPESVLYVLGNDEPYLFVSLIDGQGDAVDGKGGIAKLSTEGEVIDKEWFSGLNAPKGMAIYQNRLYVADLTDVVVIDIKKQALVKKIPIAGSVFLNDVTANSSGVVFVSDTRTNKVHRIENDEPSLYLENMTSANGLKVFGSSLIVGAGPELLLLGPDKKPLTLAKGFAQGIDGIEMTERGEFIVSCWAGLVYYVYSDGKIELLIDSQSEKINTADIGFDPNTKRVFVPNFFKNSVTAYQLK</sequence>
<feature type="chain" id="PRO_5045291576" evidence="1">
    <location>
        <begin position="24"/>
        <end position="279"/>
    </location>
</feature>
<keyword evidence="3" id="KW-1185">Reference proteome</keyword>
<gene>
    <name evidence="2" type="ORF">J2X05_003652</name>
</gene>
<accession>A0ABU1V2D4</accession>
<dbReference type="InterPro" id="IPR011042">
    <property type="entry name" value="6-blade_b-propeller_TolB-like"/>
</dbReference>
<evidence type="ECO:0000313" key="2">
    <source>
        <dbReference type="EMBL" id="MDR7091617.1"/>
    </source>
</evidence>